<protein>
    <submittedName>
        <fullName evidence="1">Uncharacterized protein</fullName>
    </submittedName>
</protein>
<dbReference type="InterPro" id="IPR006652">
    <property type="entry name" value="Kelch_1"/>
</dbReference>
<dbReference type="InterPro" id="IPR015915">
    <property type="entry name" value="Kelch-typ_b-propeller"/>
</dbReference>
<dbReference type="Proteomes" id="UP000703893">
    <property type="component" value="Unassembled WGS sequence"/>
</dbReference>
<organism evidence="1 2">
    <name type="scientific">Candidatus Tanganyikabacteria bacterium</name>
    <dbReference type="NCBI Taxonomy" id="2961651"/>
    <lineage>
        <taxon>Bacteria</taxon>
        <taxon>Bacillati</taxon>
        <taxon>Candidatus Sericytochromatia</taxon>
        <taxon>Candidatus Tanganyikabacteria</taxon>
    </lineage>
</organism>
<dbReference type="Pfam" id="PF01344">
    <property type="entry name" value="Kelch_1"/>
    <property type="match status" value="1"/>
</dbReference>
<evidence type="ECO:0000313" key="2">
    <source>
        <dbReference type="Proteomes" id="UP000703893"/>
    </source>
</evidence>
<accession>A0A937X355</accession>
<proteinExistence type="predicted"/>
<comment type="caution">
    <text evidence="1">The sequence shown here is derived from an EMBL/GenBank/DDBJ whole genome shotgun (WGS) entry which is preliminary data.</text>
</comment>
<dbReference type="AlphaFoldDB" id="A0A937X355"/>
<dbReference type="Gene3D" id="2.120.10.80">
    <property type="entry name" value="Kelch-type beta propeller"/>
    <property type="match status" value="1"/>
</dbReference>
<dbReference type="SUPFAM" id="SSF117281">
    <property type="entry name" value="Kelch motif"/>
    <property type="match status" value="1"/>
</dbReference>
<reference evidence="1 2" key="1">
    <citation type="submission" date="2019-03" db="EMBL/GenBank/DDBJ databases">
        <title>Lake Tanganyika Metagenome-Assembled Genomes (MAGs).</title>
        <authorList>
            <person name="Tran P."/>
        </authorList>
    </citation>
    <scope>NUCLEOTIDE SEQUENCE [LARGE SCALE GENOMIC DNA]</scope>
    <source>
        <strain evidence="1">K_DeepCast_65m_m2_236</strain>
    </source>
</reference>
<evidence type="ECO:0000313" key="1">
    <source>
        <dbReference type="EMBL" id="MBM3275003.1"/>
    </source>
</evidence>
<feature type="non-terminal residue" evidence="1">
    <location>
        <position position="1"/>
    </location>
</feature>
<sequence>RVGDFLYALGGFNQQGGTGIASVERASIAADGTLGVWSNVAGVTLRAARGGMGAAVIGNYFYVFGGYGNSVLASVERATVNFQTGALGNFETVAASPLFLGVSGAQTFVGGGYVYLIGGHIQNGTYQTSVQRSKIASDGTLGSFAAYTGSSLPTARGFQGIFANGDKVHLFGGLNESNRTSAIWVAEFK</sequence>
<name>A0A937X355_9BACT</name>
<dbReference type="EMBL" id="VGJX01000407">
    <property type="protein sequence ID" value="MBM3275003.1"/>
    <property type="molecule type" value="Genomic_DNA"/>
</dbReference>
<gene>
    <name evidence="1" type="ORF">FJZ00_07610</name>
</gene>